<accession>A0A8T0HGR6</accession>
<sequence>MSVPSPAERTYLKLIPALSRALGLQGRISVAANRFSPHPSQYVSIRFVLSCAGFHPEAGHAASLSRSGHHQRLERGQNSSFRAVYPTSCHRYCLFSIDAVNLCTDSYP</sequence>
<dbReference type="AlphaFoldDB" id="A0A8T0HGR6"/>
<organism evidence="1 2">
    <name type="scientific">Ceratodon purpureus</name>
    <name type="common">Fire moss</name>
    <name type="synonym">Dicranum purpureum</name>
    <dbReference type="NCBI Taxonomy" id="3225"/>
    <lineage>
        <taxon>Eukaryota</taxon>
        <taxon>Viridiplantae</taxon>
        <taxon>Streptophyta</taxon>
        <taxon>Embryophyta</taxon>
        <taxon>Bryophyta</taxon>
        <taxon>Bryophytina</taxon>
        <taxon>Bryopsida</taxon>
        <taxon>Dicranidae</taxon>
        <taxon>Pseudoditrichales</taxon>
        <taxon>Ditrichaceae</taxon>
        <taxon>Ceratodon</taxon>
    </lineage>
</organism>
<dbReference type="Proteomes" id="UP000822688">
    <property type="component" value="Chromosome 6"/>
</dbReference>
<dbReference type="EMBL" id="CM026427">
    <property type="protein sequence ID" value="KAG0568242.1"/>
    <property type="molecule type" value="Genomic_DNA"/>
</dbReference>
<proteinExistence type="predicted"/>
<protein>
    <submittedName>
        <fullName evidence="1">Uncharacterized protein</fullName>
    </submittedName>
</protein>
<keyword evidence="2" id="KW-1185">Reference proteome</keyword>
<comment type="caution">
    <text evidence="1">The sequence shown here is derived from an EMBL/GenBank/DDBJ whole genome shotgun (WGS) entry which is preliminary data.</text>
</comment>
<evidence type="ECO:0000313" key="1">
    <source>
        <dbReference type="EMBL" id="KAG0568242.1"/>
    </source>
</evidence>
<evidence type="ECO:0000313" key="2">
    <source>
        <dbReference type="Proteomes" id="UP000822688"/>
    </source>
</evidence>
<gene>
    <name evidence="1" type="ORF">KC19_6G005400</name>
</gene>
<name>A0A8T0HGR6_CERPU</name>
<reference evidence="1 2" key="1">
    <citation type="submission" date="2020-06" db="EMBL/GenBank/DDBJ databases">
        <title>WGS assembly of Ceratodon purpureus strain R40.</title>
        <authorList>
            <person name="Carey S.B."/>
            <person name="Jenkins J."/>
            <person name="Shu S."/>
            <person name="Lovell J.T."/>
            <person name="Sreedasyam A."/>
            <person name="Maumus F."/>
            <person name="Tiley G.P."/>
            <person name="Fernandez-Pozo N."/>
            <person name="Barry K."/>
            <person name="Chen C."/>
            <person name="Wang M."/>
            <person name="Lipzen A."/>
            <person name="Daum C."/>
            <person name="Saski C.A."/>
            <person name="Payton A.C."/>
            <person name="Mcbreen J.C."/>
            <person name="Conrad R.E."/>
            <person name="Kollar L.M."/>
            <person name="Olsson S."/>
            <person name="Huttunen S."/>
            <person name="Landis J.B."/>
            <person name="Wickett N.J."/>
            <person name="Johnson M.G."/>
            <person name="Rensing S.A."/>
            <person name="Grimwood J."/>
            <person name="Schmutz J."/>
            <person name="Mcdaniel S.F."/>
        </authorList>
    </citation>
    <scope>NUCLEOTIDE SEQUENCE [LARGE SCALE GENOMIC DNA]</scope>
    <source>
        <strain evidence="1 2">R40</strain>
    </source>
</reference>